<dbReference type="GO" id="GO:0003676">
    <property type="term" value="F:nucleic acid binding"/>
    <property type="evidence" value="ECO:0007669"/>
    <property type="project" value="InterPro"/>
</dbReference>
<dbReference type="Gene3D" id="3.30.420.10">
    <property type="entry name" value="Ribonuclease H-like superfamily/Ribonuclease H"/>
    <property type="match status" value="1"/>
</dbReference>
<protein>
    <recommendedName>
        <fullName evidence="3">Transposase</fullName>
    </recommendedName>
</protein>
<dbReference type="Proteomes" id="UP001153954">
    <property type="component" value="Unassembled WGS sequence"/>
</dbReference>
<sequence>MLERTERDPNFFEKILWTDESRFERTGVFNIHNYHSWAIENPHIARPLNFQTRFSVNLWLGIVNGTLIGPFELPNRLNGAQYLEFLQNDLDDLLEDVDLHTRRRIIFQNDGAPCHYTRMVREHLDQRFPRRWIGRGGPIPWPARSPDLNPIDFFLWGYYKEMVYAREINTEAELREKLRQAATKIRQHTSSFRRLKKNFFFFFFYVSWIGKLADVPPDGKWSTSPMNIN</sequence>
<dbReference type="EMBL" id="CAKOGL010000011">
    <property type="protein sequence ID" value="CAH2092430.1"/>
    <property type="molecule type" value="Genomic_DNA"/>
</dbReference>
<dbReference type="AlphaFoldDB" id="A0AAU9U3Z3"/>
<comment type="caution">
    <text evidence="1">The sequence shown here is derived from an EMBL/GenBank/DDBJ whole genome shotgun (WGS) entry which is preliminary data.</text>
</comment>
<dbReference type="PANTHER" id="PTHR47326:SF1">
    <property type="entry name" value="HTH PSQ-TYPE DOMAIN-CONTAINING PROTEIN"/>
    <property type="match status" value="1"/>
</dbReference>
<keyword evidence="2" id="KW-1185">Reference proteome</keyword>
<proteinExistence type="predicted"/>
<evidence type="ECO:0000313" key="2">
    <source>
        <dbReference type="Proteomes" id="UP001153954"/>
    </source>
</evidence>
<dbReference type="InterPro" id="IPR036397">
    <property type="entry name" value="RNaseH_sf"/>
</dbReference>
<evidence type="ECO:0008006" key="3">
    <source>
        <dbReference type="Google" id="ProtNLM"/>
    </source>
</evidence>
<gene>
    <name evidence="1" type="ORF">EEDITHA_LOCUS8186</name>
</gene>
<organism evidence="1 2">
    <name type="scientific">Euphydryas editha</name>
    <name type="common">Edith's checkerspot</name>
    <dbReference type="NCBI Taxonomy" id="104508"/>
    <lineage>
        <taxon>Eukaryota</taxon>
        <taxon>Metazoa</taxon>
        <taxon>Ecdysozoa</taxon>
        <taxon>Arthropoda</taxon>
        <taxon>Hexapoda</taxon>
        <taxon>Insecta</taxon>
        <taxon>Pterygota</taxon>
        <taxon>Neoptera</taxon>
        <taxon>Endopterygota</taxon>
        <taxon>Lepidoptera</taxon>
        <taxon>Glossata</taxon>
        <taxon>Ditrysia</taxon>
        <taxon>Papilionoidea</taxon>
        <taxon>Nymphalidae</taxon>
        <taxon>Nymphalinae</taxon>
        <taxon>Euphydryas</taxon>
    </lineage>
</organism>
<accession>A0AAU9U3Z3</accession>
<dbReference type="PANTHER" id="PTHR47326">
    <property type="entry name" value="TRANSPOSABLE ELEMENT TC3 TRANSPOSASE-LIKE PROTEIN"/>
    <property type="match status" value="1"/>
</dbReference>
<evidence type="ECO:0000313" key="1">
    <source>
        <dbReference type="EMBL" id="CAH2092430.1"/>
    </source>
</evidence>
<name>A0AAU9U3Z3_EUPED</name>
<reference evidence="1" key="1">
    <citation type="submission" date="2022-03" db="EMBL/GenBank/DDBJ databases">
        <authorList>
            <person name="Tunstrom K."/>
        </authorList>
    </citation>
    <scope>NUCLEOTIDE SEQUENCE</scope>
</reference>